<reference evidence="3 4" key="1">
    <citation type="submission" date="2016-11" db="EMBL/GenBank/DDBJ databases">
        <title>The macronuclear genome of Stentor coeruleus: a giant cell with tiny introns.</title>
        <authorList>
            <person name="Slabodnick M."/>
            <person name="Ruby J.G."/>
            <person name="Reiff S.B."/>
            <person name="Swart E.C."/>
            <person name="Gosai S."/>
            <person name="Prabakaran S."/>
            <person name="Witkowska E."/>
            <person name="Larue G.E."/>
            <person name="Fisher S."/>
            <person name="Freeman R.M."/>
            <person name="Gunawardena J."/>
            <person name="Chu W."/>
            <person name="Stover N.A."/>
            <person name="Gregory B.D."/>
            <person name="Nowacki M."/>
            <person name="Derisi J."/>
            <person name="Roy S.W."/>
            <person name="Marshall W.F."/>
            <person name="Sood P."/>
        </authorList>
    </citation>
    <scope>NUCLEOTIDE SEQUENCE [LARGE SCALE GENOMIC DNA]</scope>
    <source>
        <strain evidence="3">WM001</strain>
    </source>
</reference>
<evidence type="ECO:0000256" key="1">
    <source>
        <dbReference type="SAM" id="MobiDB-lite"/>
    </source>
</evidence>
<feature type="domain" description="SAM" evidence="2">
    <location>
        <begin position="68"/>
        <end position="133"/>
    </location>
</feature>
<sequence>MSSSQSSKPRNRTNPRTSSPSENPMLMLIKQRINRNASNTKSPLKPSNSPITKEFIPKEARPKVSLKRKLSSACNIEEFLTSNGFERYVNYFTESQITLADLPYLTKEDFNDMKMPIGPRNRLMKLIENLNIKDEVKSNCELSRRENASNYEPSTMRSGLRDEVDKFMTELSQFSKRSEQKVRPSSRDQSLESFDSEIGSRGICENILGLLKDINEKQNIMMKAIGDSQKAISTLRVQYFNSRKNKCTCSDY</sequence>
<dbReference type="EMBL" id="MPUH01000932">
    <property type="protein sequence ID" value="OMJ72076.1"/>
    <property type="molecule type" value="Genomic_DNA"/>
</dbReference>
<feature type="compositionally biased region" description="Polar residues" evidence="1">
    <location>
        <begin position="1"/>
        <end position="22"/>
    </location>
</feature>
<dbReference type="AlphaFoldDB" id="A0A1R2B5R0"/>
<dbReference type="CDD" id="cd09487">
    <property type="entry name" value="SAM_superfamily"/>
    <property type="match status" value="1"/>
</dbReference>
<dbReference type="InterPro" id="IPR001660">
    <property type="entry name" value="SAM"/>
</dbReference>
<dbReference type="Gene3D" id="1.10.150.50">
    <property type="entry name" value="Transcription Factor, Ets-1"/>
    <property type="match status" value="1"/>
</dbReference>
<evidence type="ECO:0000313" key="3">
    <source>
        <dbReference type="EMBL" id="OMJ72076.1"/>
    </source>
</evidence>
<protein>
    <recommendedName>
        <fullName evidence="2">SAM domain-containing protein</fullName>
    </recommendedName>
</protein>
<comment type="caution">
    <text evidence="3">The sequence shown here is derived from an EMBL/GenBank/DDBJ whole genome shotgun (WGS) entry which is preliminary data.</text>
</comment>
<dbReference type="SUPFAM" id="SSF47769">
    <property type="entry name" value="SAM/Pointed domain"/>
    <property type="match status" value="1"/>
</dbReference>
<keyword evidence="4" id="KW-1185">Reference proteome</keyword>
<organism evidence="3 4">
    <name type="scientific">Stentor coeruleus</name>
    <dbReference type="NCBI Taxonomy" id="5963"/>
    <lineage>
        <taxon>Eukaryota</taxon>
        <taxon>Sar</taxon>
        <taxon>Alveolata</taxon>
        <taxon>Ciliophora</taxon>
        <taxon>Postciliodesmatophora</taxon>
        <taxon>Heterotrichea</taxon>
        <taxon>Heterotrichida</taxon>
        <taxon>Stentoridae</taxon>
        <taxon>Stentor</taxon>
    </lineage>
</organism>
<dbReference type="OrthoDB" id="76949at2759"/>
<dbReference type="SMART" id="SM00454">
    <property type="entry name" value="SAM"/>
    <property type="match status" value="1"/>
</dbReference>
<gene>
    <name evidence="3" type="ORF">SteCoe_29556</name>
</gene>
<proteinExistence type="predicted"/>
<dbReference type="Proteomes" id="UP000187209">
    <property type="component" value="Unassembled WGS sequence"/>
</dbReference>
<evidence type="ECO:0000259" key="2">
    <source>
        <dbReference type="SMART" id="SM00454"/>
    </source>
</evidence>
<evidence type="ECO:0000313" key="4">
    <source>
        <dbReference type="Proteomes" id="UP000187209"/>
    </source>
</evidence>
<name>A0A1R2B5R0_9CILI</name>
<accession>A0A1R2B5R0</accession>
<dbReference type="InterPro" id="IPR013761">
    <property type="entry name" value="SAM/pointed_sf"/>
</dbReference>
<dbReference type="Pfam" id="PF00536">
    <property type="entry name" value="SAM_1"/>
    <property type="match status" value="1"/>
</dbReference>
<feature type="region of interest" description="Disordered" evidence="1">
    <location>
        <begin position="1"/>
        <end position="25"/>
    </location>
</feature>